<dbReference type="Proteomes" id="UP000274756">
    <property type="component" value="Unassembled WGS sequence"/>
</dbReference>
<dbReference type="SMART" id="SM01375">
    <property type="entry name" value="Dynein_light"/>
    <property type="match status" value="1"/>
</dbReference>
<dbReference type="SUPFAM" id="SSF54648">
    <property type="entry name" value="DLC"/>
    <property type="match status" value="1"/>
</dbReference>
<dbReference type="InterPro" id="IPR037177">
    <property type="entry name" value="DLC_sf"/>
</dbReference>
<protein>
    <submittedName>
        <fullName evidence="5">Dynein light chain</fullName>
    </submittedName>
</protein>
<keyword evidence="4" id="KW-1185">Reference proteome</keyword>
<sequence>MTKTMKIRPSVSSNDSGQSSSKEGSFRRLFTYPLVRRCDMDDITRKGTLKIIAKACESNLENNEMAAKSIKETLDQKYGGSWHAVVGMILYDIRSDVS</sequence>
<feature type="compositionally biased region" description="Low complexity" evidence="1">
    <location>
        <begin position="10"/>
        <end position="23"/>
    </location>
</feature>
<dbReference type="GO" id="GO:0030286">
    <property type="term" value="C:dynein complex"/>
    <property type="evidence" value="ECO:0007669"/>
    <property type="project" value="InterPro"/>
</dbReference>
<evidence type="ECO:0000313" key="3">
    <source>
        <dbReference type="Proteomes" id="UP000038040"/>
    </source>
</evidence>
<accession>A0A0N4U450</accession>
<dbReference type="OrthoDB" id="6506078at2759"/>
<name>A0A0N4U450_DRAME</name>
<reference evidence="2 4" key="2">
    <citation type="submission" date="2018-11" db="EMBL/GenBank/DDBJ databases">
        <authorList>
            <consortium name="Pathogen Informatics"/>
        </authorList>
    </citation>
    <scope>NUCLEOTIDE SEQUENCE [LARGE SCALE GENOMIC DNA]</scope>
</reference>
<evidence type="ECO:0000313" key="5">
    <source>
        <dbReference type="WBParaSite" id="DME_0000154401-mRNA-1"/>
    </source>
</evidence>
<evidence type="ECO:0000313" key="2">
    <source>
        <dbReference type="EMBL" id="VDN55931.1"/>
    </source>
</evidence>
<dbReference type="AlphaFoldDB" id="A0A0N4U450"/>
<dbReference type="STRING" id="318479.A0A0N4U450"/>
<gene>
    <name evidence="2" type="ORF">DME_LOCUS5904</name>
</gene>
<evidence type="ECO:0000256" key="1">
    <source>
        <dbReference type="SAM" id="MobiDB-lite"/>
    </source>
</evidence>
<dbReference type="Pfam" id="PF01221">
    <property type="entry name" value="Dynein_light"/>
    <property type="match status" value="1"/>
</dbReference>
<dbReference type="WBParaSite" id="DME_0000154401-mRNA-1">
    <property type="protein sequence ID" value="DME_0000154401-mRNA-1"/>
    <property type="gene ID" value="DME_0000154401"/>
</dbReference>
<evidence type="ECO:0000313" key="4">
    <source>
        <dbReference type="Proteomes" id="UP000274756"/>
    </source>
</evidence>
<organism evidence="3 5">
    <name type="scientific">Dracunculus medinensis</name>
    <name type="common">Guinea worm</name>
    <dbReference type="NCBI Taxonomy" id="318479"/>
    <lineage>
        <taxon>Eukaryota</taxon>
        <taxon>Metazoa</taxon>
        <taxon>Ecdysozoa</taxon>
        <taxon>Nematoda</taxon>
        <taxon>Chromadorea</taxon>
        <taxon>Rhabditida</taxon>
        <taxon>Spirurina</taxon>
        <taxon>Dracunculoidea</taxon>
        <taxon>Dracunculidae</taxon>
        <taxon>Dracunculus</taxon>
    </lineage>
</organism>
<dbReference type="Gene3D" id="3.30.740.10">
    <property type="entry name" value="Protein Inhibitor Of Neuronal Nitric Oxide Synthase"/>
    <property type="match status" value="1"/>
</dbReference>
<reference evidence="5" key="1">
    <citation type="submission" date="2017-02" db="UniProtKB">
        <authorList>
            <consortium name="WormBaseParasite"/>
        </authorList>
    </citation>
    <scope>IDENTIFICATION</scope>
</reference>
<dbReference type="Proteomes" id="UP000038040">
    <property type="component" value="Unplaced"/>
</dbReference>
<feature type="region of interest" description="Disordered" evidence="1">
    <location>
        <begin position="1"/>
        <end position="24"/>
    </location>
</feature>
<dbReference type="GO" id="GO:0007017">
    <property type="term" value="P:microtubule-based process"/>
    <property type="evidence" value="ECO:0007669"/>
    <property type="project" value="InterPro"/>
</dbReference>
<proteinExistence type="predicted"/>
<dbReference type="EMBL" id="UYYG01001153">
    <property type="protein sequence ID" value="VDN55931.1"/>
    <property type="molecule type" value="Genomic_DNA"/>
</dbReference>
<dbReference type="InterPro" id="IPR001372">
    <property type="entry name" value="Dynein_light_chain_typ-1/2"/>
</dbReference>